<dbReference type="Gene3D" id="2.10.230.10">
    <property type="entry name" value="Heat shock protein DnaJ, cysteine-rich domain"/>
    <property type="match status" value="1"/>
</dbReference>
<dbReference type="eggNOG" id="KOG0712">
    <property type="taxonomic scope" value="Eukaryota"/>
</dbReference>
<evidence type="ECO:0000259" key="8">
    <source>
        <dbReference type="PROSITE" id="PS51188"/>
    </source>
</evidence>
<dbReference type="Gene3D" id="1.10.287.110">
    <property type="entry name" value="DnaJ domain"/>
    <property type="match status" value="1"/>
</dbReference>
<evidence type="ECO:0000313" key="10">
    <source>
        <dbReference type="Proteomes" id="UP000007799"/>
    </source>
</evidence>
<dbReference type="RefSeq" id="XP_004995577.1">
    <property type="nucleotide sequence ID" value="XM_004995520.1"/>
</dbReference>
<evidence type="ECO:0000256" key="1">
    <source>
        <dbReference type="ARBA" id="ARBA00022723"/>
    </source>
</evidence>
<dbReference type="Pfam" id="PF00684">
    <property type="entry name" value="DnaJ_CXXCXGXG"/>
    <property type="match status" value="1"/>
</dbReference>
<keyword evidence="2" id="KW-0677">Repeat</keyword>
<dbReference type="GO" id="GO:0008270">
    <property type="term" value="F:zinc ion binding"/>
    <property type="evidence" value="ECO:0007669"/>
    <property type="project" value="UniProtKB-KW"/>
</dbReference>
<dbReference type="SUPFAM" id="SSF57938">
    <property type="entry name" value="DnaJ/Hsp40 cysteine-rich domain"/>
    <property type="match status" value="1"/>
</dbReference>
<gene>
    <name evidence="9" type="ORF">PTSG_03843</name>
</gene>
<evidence type="ECO:0000259" key="7">
    <source>
        <dbReference type="PROSITE" id="PS50076"/>
    </source>
</evidence>
<keyword evidence="1 5" id="KW-0479">Metal-binding</keyword>
<dbReference type="InterPro" id="IPR012724">
    <property type="entry name" value="DnaJ"/>
</dbReference>
<dbReference type="InterPro" id="IPR036410">
    <property type="entry name" value="HSP_DnaJ_Cys-rich_dom_sf"/>
</dbReference>
<organism evidence="10">
    <name type="scientific">Salpingoeca rosetta (strain ATCC 50818 / BSB-021)</name>
    <dbReference type="NCBI Taxonomy" id="946362"/>
    <lineage>
        <taxon>Eukaryota</taxon>
        <taxon>Choanoflagellata</taxon>
        <taxon>Craspedida</taxon>
        <taxon>Salpingoecidae</taxon>
        <taxon>Salpingoeca</taxon>
    </lineage>
</organism>
<dbReference type="InterPro" id="IPR018253">
    <property type="entry name" value="DnaJ_domain_CS"/>
</dbReference>
<feature type="zinc finger region" description="CR-type" evidence="5">
    <location>
        <begin position="115"/>
        <end position="199"/>
    </location>
</feature>
<protein>
    <submittedName>
        <fullName evidence="9">Dnaja4 protein</fullName>
    </submittedName>
</protein>
<dbReference type="InterPro" id="IPR001305">
    <property type="entry name" value="HSP_DnaJ_Cys-rich_dom"/>
</dbReference>
<dbReference type="CDD" id="cd10747">
    <property type="entry name" value="DnaJ_C"/>
    <property type="match status" value="1"/>
</dbReference>
<dbReference type="CDD" id="cd10719">
    <property type="entry name" value="DnaJ_zf"/>
    <property type="match status" value="1"/>
</dbReference>
<dbReference type="GO" id="GO:0005524">
    <property type="term" value="F:ATP binding"/>
    <property type="evidence" value="ECO:0007669"/>
    <property type="project" value="InterPro"/>
</dbReference>
<dbReference type="GO" id="GO:0051082">
    <property type="term" value="F:unfolded protein binding"/>
    <property type="evidence" value="ECO:0007669"/>
    <property type="project" value="InterPro"/>
</dbReference>
<keyword evidence="10" id="KW-1185">Reference proteome</keyword>
<sequence>MPHTELYDLLGVSTDASDAELKKAYRKKAMKYHPDRNPDAGEKFKEITQAYEVLSDAEKRKTYDRHGLDGLKEGRSEGPGGLFEHLFGMRRDTGPKKGEDTVQPFPVSLEDMYNGTTRKIALRKRVLCSDCNGEGGKHGKGKTCTSCDGHGIRVELRQLGIGMVQQVRRACDKCNGTGEMWDPKDLCKTCSGKKVMQDRKILEVHIDKGMRDGQKITFRGEGDQEPGIEPGDVVLVLRAKDHPVFERRGRDLIMKKKIGLTEALCGLDLTLKHLDGRMLHVKCPPGEVIAPDSVKVIKEEGFPEHRRIFDKGDLFVVFDVDFTMPEELRTPEHLKKLEALLPPREKVDIPSDAEEVVLQEPDPNRRIGEAGPGERQAYDEDDDEGHHAGPGVQCASQ</sequence>
<dbReference type="SUPFAM" id="SSF46565">
    <property type="entry name" value="Chaperone J-domain"/>
    <property type="match status" value="1"/>
</dbReference>
<proteinExistence type="inferred from homology"/>
<accession>F2U5J7</accession>
<dbReference type="HAMAP" id="MF_01152">
    <property type="entry name" value="DnaJ"/>
    <property type="match status" value="1"/>
</dbReference>
<keyword evidence="3 5" id="KW-0863">Zinc-finger</keyword>
<feature type="region of interest" description="Disordered" evidence="6">
    <location>
        <begin position="347"/>
        <end position="397"/>
    </location>
</feature>
<dbReference type="InParanoid" id="F2U5J7"/>
<dbReference type="STRING" id="946362.F2U5J7"/>
<dbReference type="GO" id="GO:0009408">
    <property type="term" value="P:response to heat"/>
    <property type="evidence" value="ECO:0007669"/>
    <property type="project" value="InterPro"/>
</dbReference>
<dbReference type="FunFam" id="2.60.260.20:FF:000003">
    <property type="entry name" value="DnaJ subfamily A member 2"/>
    <property type="match status" value="1"/>
</dbReference>
<evidence type="ECO:0000256" key="2">
    <source>
        <dbReference type="ARBA" id="ARBA00022737"/>
    </source>
</evidence>
<evidence type="ECO:0000313" key="9">
    <source>
        <dbReference type="EMBL" id="EGD83213.1"/>
    </source>
</evidence>
<name>F2U5J7_SALR5</name>
<evidence type="ECO:0000256" key="4">
    <source>
        <dbReference type="ARBA" id="ARBA00022833"/>
    </source>
</evidence>
<dbReference type="SMART" id="SM00271">
    <property type="entry name" value="DnaJ"/>
    <property type="match status" value="1"/>
</dbReference>
<dbReference type="Pfam" id="PF01556">
    <property type="entry name" value="DnaJ_C"/>
    <property type="match status" value="1"/>
</dbReference>
<dbReference type="OMA" id="IVFHIVE"/>
<dbReference type="EMBL" id="GL832962">
    <property type="protein sequence ID" value="EGD83213.1"/>
    <property type="molecule type" value="Genomic_DNA"/>
</dbReference>
<dbReference type="KEGG" id="sre:PTSG_03843"/>
<dbReference type="FunCoup" id="F2U5J7">
    <property type="interactions" value="1303"/>
</dbReference>
<dbReference type="Gene3D" id="2.60.260.20">
    <property type="entry name" value="Urease metallochaperone UreE, N-terminal domain"/>
    <property type="match status" value="2"/>
</dbReference>
<dbReference type="AlphaFoldDB" id="F2U5J7"/>
<dbReference type="Proteomes" id="UP000007799">
    <property type="component" value="Unassembled WGS sequence"/>
</dbReference>
<dbReference type="PROSITE" id="PS51188">
    <property type="entry name" value="ZF_CR"/>
    <property type="match status" value="1"/>
</dbReference>
<dbReference type="PROSITE" id="PS00636">
    <property type="entry name" value="DNAJ_1"/>
    <property type="match status" value="1"/>
</dbReference>
<evidence type="ECO:0000256" key="3">
    <source>
        <dbReference type="ARBA" id="ARBA00022771"/>
    </source>
</evidence>
<dbReference type="InterPro" id="IPR044713">
    <property type="entry name" value="DNJA1/2-like"/>
</dbReference>
<dbReference type="GO" id="GO:0030544">
    <property type="term" value="F:Hsp70 protein binding"/>
    <property type="evidence" value="ECO:0007669"/>
    <property type="project" value="InterPro"/>
</dbReference>
<dbReference type="PRINTS" id="PR00625">
    <property type="entry name" value="JDOMAIN"/>
</dbReference>
<dbReference type="InterPro" id="IPR002939">
    <property type="entry name" value="DnaJ_C"/>
</dbReference>
<keyword evidence="4 5" id="KW-0862">Zinc</keyword>
<evidence type="ECO:0000256" key="6">
    <source>
        <dbReference type="SAM" id="MobiDB-lite"/>
    </source>
</evidence>
<dbReference type="InterPro" id="IPR036869">
    <property type="entry name" value="J_dom_sf"/>
</dbReference>
<dbReference type="GeneID" id="16076157"/>
<dbReference type="InterPro" id="IPR001623">
    <property type="entry name" value="DnaJ_domain"/>
</dbReference>
<dbReference type="PANTHER" id="PTHR43888">
    <property type="entry name" value="DNAJ-LIKE-2, ISOFORM A-RELATED"/>
    <property type="match status" value="1"/>
</dbReference>
<feature type="domain" description="J" evidence="7">
    <location>
        <begin position="5"/>
        <end position="67"/>
    </location>
</feature>
<evidence type="ECO:0000256" key="5">
    <source>
        <dbReference type="PROSITE-ProRule" id="PRU00546"/>
    </source>
</evidence>
<feature type="domain" description="CR-type" evidence="8">
    <location>
        <begin position="115"/>
        <end position="199"/>
    </location>
</feature>
<dbReference type="FunFam" id="2.60.260.20:FF:000068">
    <property type="entry name" value="Chaperone protein dnaJ 3"/>
    <property type="match status" value="1"/>
</dbReference>
<dbReference type="SUPFAM" id="SSF49493">
    <property type="entry name" value="HSP40/DnaJ peptide-binding domain"/>
    <property type="match status" value="2"/>
</dbReference>
<dbReference type="CDD" id="cd06257">
    <property type="entry name" value="DnaJ"/>
    <property type="match status" value="1"/>
</dbReference>
<reference evidence="9" key="1">
    <citation type="submission" date="2009-08" db="EMBL/GenBank/DDBJ databases">
        <title>Annotation of Salpingoeca rosetta.</title>
        <authorList>
            <consortium name="The Broad Institute Genome Sequencing Platform"/>
            <person name="Russ C."/>
            <person name="Cuomo C."/>
            <person name="Burger G."/>
            <person name="Gray M.W."/>
            <person name="Holland P.W.H."/>
            <person name="King N."/>
            <person name="Lang F.B.F."/>
            <person name="Roger A.J."/>
            <person name="Ruiz-Trillo I."/>
            <person name="Young S.K."/>
            <person name="Zeng Q."/>
            <person name="Gargeya S."/>
            <person name="Alvarado L."/>
            <person name="Berlin A."/>
            <person name="Chapman S.B."/>
            <person name="Chen Z."/>
            <person name="Freedman E."/>
            <person name="Gellesch M."/>
            <person name="Goldberg J."/>
            <person name="Griggs A."/>
            <person name="Gujja S."/>
            <person name="Heilman E."/>
            <person name="Heiman D."/>
            <person name="Howarth C."/>
            <person name="Mehta T."/>
            <person name="Neiman D."/>
            <person name="Pearson M."/>
            <person name="Roberts A."/>
            <person name="Saif S."/>
            <person name="Shea T."/>
            <person name="Shenoy N."/>
            <person name="Sisk P."/>
            <person name="Stolte C."/>
            <person name="Sykes S."/>
            <person name="White J."/>
            <person name="Yandava C."/>
            <person name="Haas B."/>
            <person name="Nusbaum C."/>
            <person name="Birren B."/>
        </authorList>
    </citation>
    <scope>NUCLEOTIDE SEQUENCE [LARGE SCALE GENOMIC DNA]</scope>
    <source>
        <strain evidence="9">ATCC 50818</strain>
    </source>
</reference>
<dbReference type="InterPro" id="IPR008971">
    <property type="entry name" value="HSP40/DnaJ_pept-bd"/>
</dbReference>
<dbReference type="PROSITE" id="PS50076">
    <property type="entry name" value="DNAJ_2"/>
    <property type="match status" value="1"/>
</dbReference>
<dbReference type="OrthoDB" id="550424at2759"/>
<dbReference type="GO" id="GO:0006457">
    <property type="term" value="P:protein folding"/>
    <property type="evidence" value="ECO:0007669"/>
    <property type="project" value="InterPro"/>
</dbReference>
<dbReference type="Pfam" id="PF00226">
    <property type="entry name" value="DnaJ"/>
    <property type="match status" value="1"/>
</dbReference>
<dbReference type="FunFam" id="2.10.230.10:FF:000010">
    <property type="entry name" value="Heat shock protein DnaJ, putative"/>
    <property type="match status" value="1"/>
</dbReference>